<keyword evidence="2" id="KW-1283">Bacterial microcompartment</keyword>
<dbReference type="EMBL" id="PGET01000001">
    <property type="protein sequence ID" value="PJJ28356.1"/>
    <property type="molecule type" value="Genomic_DNA"/>
</dbReference>
<dbReference type="AlphaFoldDB" id="A0A2M8Z4I7"/>
<dbReference type="Gene3D" id="3.30.70.1710">
    <property type="match status" value="1"/>
</dbReference>
<proteinExistence type="predicted"/>
<gene>
    <name evidence="4" type="ORF">H171_1857</name>
</gene>
<organism evidence="4 5">
    <name type="scientific">[Clostridium] celerecrescens 18A</name>
    <dbReference type="NCBI Taxonomy" id="1286362"/>
    <lineage>
        <taxon>Bacteria</taxon>
        <taxon>Bacillati</taxon>
        <taxon>Bacillota</taxon>
        <taxon>Clostridia</taxon>
        <taxon>Lachnospirales</taxon>
        <taxon>Lachnospiraceae</taxon>
        <taxon>Lacrimispora</taxon>
    </lineage>
</organism>
<dbReference type="Proteomes" id="UP000231092">
    <property type="component" value="Unassembled WGS sequence"/>
</dbReference>
<dbReference type="CDD" id="cd06169">
    <property type="entry name" value="BMC"/>
    <property type="match status" value="1"/>
</dbReference>
<feature type="domain" description="Bacterial microcompartment" evidence="3">
    <location>
        <begin position="1"/>
        <end position="87"/>
    </location>
</feature>
<dbReference type="InterPro" id="IPR037233">
    <property type="entry name" value="CcmK-like_sf"/>
</dbReference>
<evidence type="ECO:0000313" key="5">
    <source>
        <dbReference type="Proteomes" id="UP000231092"/>
    </source>
</evidence>
<reference evidence="4 5" key="1">
    <citation type="submission" date="2017-11" db="EMBL/GenBank/DDBJ databases">
        <title>Understudied soil microbes with underappreciated capabilities: Untangling the Clostridium saccharolyticum group.</title>
        <authorList>
            <person name="Leschine S."/>
        </authorList>
    </citation>
    <scope>NUCLEOTIDE SEQUENCE [LARGE SCALE GENOMIC DNA]</scope>
    <source>
        <strain evidence="4 5">18A</strain>
    </source>
</reference>
<dbReference type="SMART" id="SM00877">
    <property type="entry name" value="BMC"/>
    <property type="match status" value="1"/>
</dbReference>
<accession>A0A2M8Z4I7</accession>
<evidence type="ECO:0000256" key="2">
    <source>
        <dbReference type="ARBA" id="ARBA00024446"/>
    </source>
</evidence>
<comment type="caution">
    <text evidence="4">The sequence shown here is derived from an EMBL/GenBank/DDBJ whole genome shotgun (WGS) entry which is preliminary data.</text>
</comment>
<sequence>MAIGFLECAGYGAVLYAMDKACKAANVRIIGIDTINPKDATAFIPLTVQVKFEGGIDDVKEACEAAKRAALKFNSPEEVLVEMIEKPYEGTKALSHITKVSFEEENIINFRR</sequence>
<evidence type="ECO:0000256" key="1">
    <source>
        <dbReference type="ARBA" id="ARBA00024322"/>
    </source>
</evidence>
<comment type="subcellular location">
    <subcellularLocation>
        <location evidence="1">Bacterial microcompartment</location>
    </subcellularLocation>
</comment>
<evidence type="ECO:0000259" key="3">
    <source>
        <dbReference type="SMART" id="SM00877"/>
    </source>
</evidence>
<protein>
    <submittedName>
        <fullName evidence="4">Ethanolamine utilization protein EutM</fullName>
    </submittedName>
</protein>
<evidence type="ECO:0000313" key="4">
    <source>
        <dbReference type="EMBL" id="PJJ28356.1"/>
    </source>
</evidence>
<dbReference type="SUPFAM" id="SSF143414">
    <property type="entry name" value="CcmK-like"/>
    <property type="match status" value="1"/>
</dbReference>
<name>A0A2M8Z4I7_9FIRM</name>
<dbReference type="Pfam" id="PF00936">
    <property type="entry name" value="BMC"/>
    <property type="match status" value="1"/>
</dbReference>
<dbReference type="GO" id="GO:0031469">
    <property type="term" value="C:bacterial microcompartment"/>
    <property type="evidence" value="ECO:0007669"/>
    <property type="project" value="UniProtKB-SubCell"/>
</dbReference>
<dbReference type="RefSeq" id="WP_025232809.1">
    <property type="nucleotide sequence ID" value="NZ_PGET01000001.1"/>
</dbReference>
<dbReference type="InterPro" id="IPR000249">
    <property type="entry name" value="BMC_dom"/>
</dbReference>
<dbReference type="OrthoDB" id="9812608at2"/>